<evidence type="ECO:0000256" key="20">
    <source>
        <dbReference type="ARBA" id="ARBA00023288"/>
    </source>
</evidence>
<dbReference type="PANTHER" id="PTHR10024:SF344">
    <property type="entry name" value="SYNAPTOTAGMIN-7"/>
    <property type="match status" value="1"/>
</dbReference>
<evidence type="ECO:0000256" key="13">
    <source>
        <dbReference type="ARBA" id="ARBA00022989"/>
    </source>
</evidence>
<proteinExistence type="inferred from homology"/>
<evidence type="ECO:0000259" key="27">
    <source>
        <dbReference type="PROSITE" id="PS50004"/>
    </source>
</evidence>
<dbReference type="GO" id="GO:0005765">
    <property type="term" value="C:lysosomal membrane"/>
    <property type="evidence" value="ECO:0007669"/>
    <property type="project" value="UniProtKB-SubCell"/>
</dbReference>
<dbReference type="InterPro" id="IPR035892">
    <property type="entry name" value="C2_domain_sf"/>
</dbReference>
<evidence type="ECO:0000256" key="10">
    <source>
        <dbReference type="ARBA" id="ARBA00022737"/>
    </source>
</evidence>
<keyword evidence="29" id="KW-1185">Reference proteome</keyword>
<dbReference type="EMBL" id="JAPTMU010000002">
    <property type="protein sequence ID" value="KAJ4946862.1"/>
    <property type="molecule type" value="Genomic_DNA"/>
</dbReference>
<evidence type="ECO:0000256" key="9">
    <source>
        <dbReference type="ARBA" id="ARBA00022723"/>
    </source>
</evidence>
<dbReference type="GO" id="GO:0030670">
    <property type="term" value="C:phagocytic vesicle membrane"/>
    <property type="evidence" value="ECO:0007669"/>
    <property type="project" value="UniProtKB-SubCell"/>
</dbReference>
<evidence type="ECO:0000313" key="28">
    <source>
        <dbReference type="EMBL" id="KAJ4946862.1"/>
    </source>
</evidence>
<dbReference type="GO" id="GO:0030276">
    <property type="term" value="F:clathrin binding"/>
    <property type="evidence" value="ECO:0007669"/>
    <property type="project" value="TreeGrafter"/>
</dbReference>
<dbReference type="GO" id="GO:0030672">
    <property type="term" value="C:synaptic vesicle membrane"/>
    <property type="evidence" value="ECO:0007669"/>
    <property type="project" value="UniProtKB-SubCell"/>
</dbReference>
<evidence type="ECO:0000256" key="19">
    <source>
        <dbReference type="ARBA" id="ARBA00023273"/>
    </source>
</evidence>
<dbReference type="SUPFAM" id="SSF49562">
    <property type="entry name" value="C2 domain (Calcium/lipid-binding domain, CaLB)"/>
    <property type="match status" value="2"/>
</dbReference>
<dbReference type="GO" id="GO:0005544">
    <property type="term" value="F:calcium-dependent phospholipid binding"/>
    <property type="evidence" value="ECO:0007669"/>
    <property type="project" value="InterPro"/>
</dbReference>
<dbReference type="InterPro" id="IPR001565">
    <property type="entry name" value="Synaptotagmin"/>
</dbReference>
<dbReference type="GO" id="GO:0006906">
    <property type="term" value="P:vesicle fusion"/>
    <property type="evidence" value="ECO:0007669"/>
    <property type="project" value="TreeGrafter"/>
</dbReference>
<accession>A0AAD6FTS8</accession>
<evidence type="ECO:0000256" key="3">
    <source>
        <dbReference type="ARBA" id="ARBA00004549"/>
    </source>
</evidence>
<dbReference type="GO" id="GO:0003677">
    <property type="term" value="F:DNA binding"/>
    <property type="evidence" value="ECO:0007669"/>
    <property type="project" value="InterPro"/>
</dbReference>
<dbReference type="Pfam" id="PF13358">
    <property type="entry name" value="DDE_3"/>
    <property type="match status" value="1"/>
</dbReference>
<dbReference type="GO" id="GO:0017158">
    <property type="term" value="P:regulation of calcium ion-dependent exocytosis"/>
    <property type="evidence" value="ECO:0007669"/>
    <property type="project" value="UniProtKB-ARBA"/>
</dbReference>
<comment type="subunit">
    <text evidence="24">Homodimer. Can also form heterodimers with SYT6, SYT9 and SYT10. Interacts with calmodulin (CALM1, CALM2 or CALM3). Interacts with CD63; required for localization to lysosomes. Interacts with APP.</text>
</comment>
<dbReference type="Pfam" id="PF01498">
    <property type="entry name" value="HTH_Tnp_Tc3_2"/>
    <property type="match status" value="1"/>
</dbReference>
<feature type="domain" description="C2" evidence="27">
    <location>
        <begin position="392"/>
        <end position="525"/>
    </location>
</feature>
<keyword evidence="17" id="KW-0576">Peroxisome</keyword>
<dbReference type="FunFam" id="2.60.40.150:FF:000027">
    <property type="entry name" value="Synaptotagmin 7"/>
    <property type="match status" value="1"/>
</dbReference>
<dbReference type="AlphaFoldDB" id="A0AAD6FTS8"/>
<evidence type="ECO:0000256" key="6">
    <source>
        <dbReference type="ARBA" id="ARBA00022483"/>
    </source>
</evidence>
<dbReference type="GO" id="GO:0050796">
    <property type="term" value="P:regulation of insulin secretion"/>
    <property type="evidence" value="ECO:0007669"/>
    <property type="project" value="UniProtKB-ARBA"/>
</dbReference>
<keyword evidence="20" id="KW-0449">Lipoprotein</keyword>
<protein>
    <recommendedName>
        <fullName evidence="25">Synaptotagmin-7</fullName>
    </recommendedName>
    <alternativeName>
        <fullName evidence="26">Synaptotagmin VII</fullName>
    </alternativeName>
</protein>
<evidence type="ECO:0000313" key="29">
    <source>
        <dbReference type="Proteomes" id="UP001219934"/>
    </source>
</evidence>
<dbReference type="GO" id="GO:0042734">
    <property type="term" value="C:presynaptic membrane"/>
    <property type="evidence" value="ECO:0007669"/>
    <property type="project" value="UniProtKB-SubCell"/>
</dbReference>
<evidence type="ECO:0000256" key="21">
    <source>
        <dbReference type="ARBA" id="ARBA00023329"/>
    </source>
</evidence>
<evidence type="ECO:0000256" key="25">
    <source>
        <dbReference type="ARBA" id="ARBA00067957"/>
    </source>
</evidence>
<name>A0AAD6FTS8_9TELE</name>
<keyword evidence="15" id="KW-0472">Membrane</keyword>
<evidence type="ECO:0000256" key="22">
    <source>
        <dbReference type="ARBA" id="ARBA00046300"/>
    </source>
</evidence>
<organism evidence="28 29">
    <name type="scientific">Pogonophryne albipinna</name>
    <dbReference type="NCBI Taxonomy" id="1090488"/>
    <lineage>
        <taxon>Eukaryota</taxon>
        <taxon>Metazoa</taxon>
        <taxon>Chordata</taxon>
        <taxon>Craniata</taxon>
        <taxon>Vertebrata</taxon>
        <taxon>Euteleostomi</taxon>
        <taxon>Actinopterygii</taxon>
        <taxon>Neopterygii</taxon>
        <taxon>Teleostei</taxon>
        <taxon>Neoteleostei</taxon>
        <taxon>Acanthomorphata</taxon>
        <taxon>Eupercaria</taxon>
        <taxon>Perciformes</taxon>
        <taxon>Notothenioidei</taxon>
        <taxon>Pogonophryne</taxon>
    </lineage>
</organism>
<dbReference type="CDD" id="cd08386">
    <property type="entry name" value="C2A_Synaptotagmin-7"/>
    <property type="match status" value="1"/>
</dbReference>
<keyword evidence="9" id="KW-0479">Metal-binding</keyword>
<keyword evidence="14" id="KW-0770">Synapse</keyword>
<evidence type="ECO:0000256" key="17">
    <source>
        <dbReference type="ARBA" id="ARBA00023140"/>
    </source>
</evidence>
<feature type="domain" description="C2" evidence="27">
    <location>
        <begin position="261"/>
        <end position="381"/>
    </location>
</feature>
<dbReference type="GO" id="GO:0005778">
    <property type="term" value="C:peroxisomal membrane"/>
    <property type="evidence" value="ECO:0007669"/>
    <property type="project" value="UniProtKB-SubCell"/>
</dbReference>
<evidence type="ECO:0000256" key="23">
    <source>
        <dbReference type="ARBA" id="ARBA00060464"/>
    </source>
</evidence>
<evidence type="ECO:0000256" key="14">
    <source>
        <dbReference type="ARBA" id="ARBA00023018"/>
    </source>
</evidence>
<dbReference type="CDD" id="cd08405">
    <property type="entry name" value="C2B_Synaptotagmin-7"/>
    <property type="match status" value="1"/>
</dbReference>
<keyword evidence="12" id="KW-0112">Calmodulin-binding</keyword>
<evidence type="ECO:0000256" key="12">
    <source>
        <dbReference type="ARBA" id="ARBA00022860"/>
    </source>
</evidence>
<keyword evidence="21" id="KW-0968">Cytoplasmic vesicle</keyword>
<dbReference type="GO" id="GO:0030424">
    <property type="term" value="C:axon"/>
    <property type="evidence" value="ECO:0007669"/>
    <property type="project" value="TreeGrafter"/>
</dbReference>
<dbReference type="GO" id="GO:0051050">
    <property type="term" value="P:positive regulation of transport"/>
    <property type="evidence" value="ECO:0007669"/>
    <property type="project" value="UniProtKB-ARBA"/>
</dbReference>
<dbReference type="GO" id="GO:0000149">
    <property type="term" value="F:SNARE binding"/>
    <property type="evidence" value="ECO:0007669"/>
    <property type="project" value="TreeGrafter"/>
</dbReference>
<evidence type="ECO:0000256" key="4">
    <source>
        <dbReference type="ARBA" id="ARBA00006996"/>
    </source>
</evidence>
<dbReference type="InterPro" id="IPR002492">
    <property type="entry name" value="Transposase_Tc1-like"/>
</dbReference>
<dbReference type="InterPro" id="IPR038717">
    <property type="entry name" value="Tc1-like_DDE_dom"/>
</dbReference>
<keyword evidence="18" id="KW-0458">Lysosome</keyword>
<dbReference type="PROSITE" id="PS50004">
    <property type="entry name" value="C2"/>
    <property type="match status" value="2"/>
</dbReference>
<gene>
    <name evidence="28" type="ORF">JOQ06_008905</name>
</gene>
<dbReference type="GO" id="GO:0030100">
    <property type="term" value="P:regulation of endocytosis"/>
    <property type="evidence" value="ECO:0007669"/>
    <property type="project" value="UniProtKB-ARBA"/>
</dbReference>
<keyword evidence="8" id="KW-0812">Transmembrane</keyword>
<dbReference type="FunFam" id="2.60.40.150:FF:000028">
    <property type="entry name" value="Synaptotagmin 7"/>
    <property type="match status" value="1"/>
</dbReference>
<evidence type="ECO:0000256" key="11">
    <source>
        <dbReference type="ARBA" id="ARBA00022837"/>
    </source>
</evidence>
<comment type="similarity">
    <text evidence="4">Belongs to the synaptotagmin family.</text>
</comment>
<dbReference type="GO" id="GO:0001778">
    <property type="term" value="P:plasma membrane repair"/>
    <property type="evidence" value="ECO:0007669"/>
    <property type="project" value="UniProtKB-ARBA"/>
</dbReference>
<dbReference type="Pfam" id="PF00168">
    <property type="entry name" value="C2"/>
    <property type="match status" value="2"/>
</dbReference>
<keyword evidence="11" id="KW-0106">Calcium</keyword>
<keyword evidence="10" id="KW-0677">Repeat</keyword>
<evidence type="ECO:0000256" key="26">
    <source>
        <dbReference type="ARBA" id="ARBA00080491"/>
    </source>
</evidence>
<dbReference type="InterPro" id="IPR000008">
    <property type="entry name" value="C2_dom"/>
</dbReference>
<dbReference type="GO" id="GO:0015074">
    <property type="term" value="P:DNA integration"/>
    <property type="evidence" value="ECO:0007669"/>
    <property type="project" value="InterPro"/>
</dbReference>
<dbReference type="InterPro" id="IPR037741">
    <property type="entry name" value="C2B_Synaptotagmin-7"/>
</dbReference>
<evidence type="ECO:0000256" key="1">
    <source>
        <dbReference type="ARBA" id="ARBA00004254"/>
    </source>
</evidence>
<dbReference type="GO" id="GO:0001786">
    <property type="term" value="F:phosphatidylserine binding"/>
    <property type="evidence" value="ECO:0007669"/>
    <property type="project" value="TreeGrafter"/>
</dbReference>
<dbReference type="Proteomes" id="UP001219934">
    <property type="component" value="Unassembled WGS sequence"/>
</dbReference>
<dbReference type="PRINTS" id="PR00399">
    <property type="entry name" value="SYNAPTOTAGMN"/>
</dbReference>
<reference evidence="28" key="1">
    <citation type="submission" date="2022-11" db="EMBL/GenBank/DDBJ databases">
        <title>Chromosome-level genome of Pogonophryne albipinna.</title>
        <authorList>
            <person name="Jo E."/>
        </authorList>
    </citation>
    <scope>NUCLEOTIDE SEQUENCE</scope>
    <source>
        <strain evidence="28">SGF0006</strain>
        <tissue evidence="28">Muscle</tissue>
    </source>
</reference>
<keyword evidence="7" id="KW-0597">Phosphoprotein</keyword>
<keyword evidence="6" id="KW-0268">Exocytosis</keyword>
<dbReference type="Gene3D" id="2.60.40.150">
    <property type="entry name" value="C2 domain"/>
    <property type="match status" value="2"/>
</dbReference>
<dbReference type="Gene3D" id="3.30.420.10">
    <property type="entry name" value="Ribonuclease H-like superfamily/Ribonuclease H"/>
    <property type="match status" value="1"/>
</dbReference>
<dbReference type="GO" id="GO:0005516">
    <property type="term" value="F:calmodulin binding"/>
    <property type="evidence" value="ECO:0007669"/>
    <property type="project" value="UniProtKB-KW"/>
</dbReference>
<dbReference type="SMART" id="SM00239">
    <property type="entry name" value="C2"/>
    <property type="match status" value="2"/>
</dbReference>
<evidence type="ECO:0000256" key="7">
    <source>
        <dbReference type="ARBA" id="ARBA00022553"/>
    </source>
</evidence>
<evidence type="ECO:0000256" key="5">
    <source>
        <dbReference type="ARBA" id="ARBA00022475"/>
    </source>
</evidence>
<dbReference type="PANTHER" id="PTHR10024">
    <property type="entry name" value="SYNAPTOTAGMIN"/>
    <property type="match status" value="1"/>
</dbReference>
<dbReference type="InterPro" id="IPR036397">
    <property type="entry name" value="RNaseH_sf"/>
</dbReference>
<dbReference type="GO" id="GO:0048791">
    <property type="term" value="P:calcium ion-regulated exocytosis of neurotransmitter"/>
    <property type="evidence" value="ECO:0007669"/>
    <property type="project" value="TreeGrafter"/>
</dbReference>
<evidence type="ECO:0000256" key="8">
    <source>
        <dbReference type="ARBA" id="ARBA00022692"/>
    </source>
</evidence>
<dbReference type="GO" id="GO:0006313">
    <property type="term" value="P:DNA transposition"/>
    <property type="evidence" value="ECO:0007669"/>
    <property type="project" value="InterPro"/>
</dbReference>
<comment type="subcellular location">
    <subcellularLocation>
        <location evidence="23">Cytoplasmic vesicle</location>
        <location evidence="23">Phagosome membrane</location>
        <topology evidence="23">Single-pass membrane protein</topology>
    </subcellularLocation>
    <subcellularLocation>
        <location evidence="1">Cytoplasmic vesicle</location>
        <location evidence="1">Secretory vesicle</location>
        <location evidence="1">Synaptic vesicle membrane</location>
        <topology evidence="1">Single-pass membrane protein</topology>
    </subcellularLocation>
    <subcellularLocation>
        <location evidence="2">Lysosome membrane</location>
        <topology evidence="2">Single-pass membrane protein</topology>
    </subcellularLocation>
    <subcellularLocation>
        <location evidence="3">Peroxisome membrane</location>
        <topology evidence="3">Single-pass membrane protein</topology>
    </subcellularLocation>
    <subcellularLocation>
        <location evidence="22">Presynaptic cell membrane</location>
        <topology evidence="22">Single-pass membrane protein</topology>
    </subcellularLocation>
</comment>
<evidence type="ECO:0000256" key="2">
    <source>
        <dbReference type="ARBA" id="ARBA00004363"/>
    </source>
</evidence>
<keyword evidence="13" id="KW-1133">Transmembrane helix</keyword>
<evidence type="ECO:0000256" key="15">
    <source>
        <dbReference type="ARBA" id="ARBA00023136"/>
    </source>
</evidence>
<keyword evidence="5" id="KW-1003">Cell membrane</keyword>
<keyword evidence="16" id="KW-0564">Palmitate</keyword>
<keyword evidence="19" id="KW-0966">Cell projection</keyword>
<comment type="caution">
    <text evidence="28">The sequence shown here is derived from an EMBL/GenBank/DDBJ whole genome shotgun (WGS) entry which is preliminary data.</text>
</comment>
<dbReference type="GO" id="GO:1990927">
    <property type="term" value="P:calcium ion regulated lysosome exocytosis"/>
    <property type="evidence" value="ECO:0007669"/>
    <property type="project" value="UniProtKB-ARBA"/>
</dbReference>
<dbReference type="InterPro" id="IPR037732">
    <property type="entry name" value="C2A_Synaptotagmin-7"/>
</dbReference>
<dbReference type="GO" id="GO:0005509">
    <property type="term" value="F:calcium ion binding"/>
    <property type="evidence" value="ECO:0007669"/>
    <property type="project" value="TreeGrafter"/>
</dbReference>
<dbReference type="PRINTS" id="PR00360">
    <property type="entry name" value="C2DOMAIN"/>
</dbReference>
<evidence type="ECO:0000256" key="24">
    <source>
        <dbReference type="ARBA" id="ARBA00064595"/>
    </source>
</evidence>
<evidence type="ECO:0000256" key="18">
    <source>
        <dbReference type="ARBA" id="ARBA00023228"/>
    </source>
</evidence>
<sequence length="529" mass="60949">MITRTVSKNPRTTRGDLVNDLQRAGTKVTKATISNTLRHQGLKSCSARRVPLLKPVHVQARLKLAREHLDDPEEDWENVIWSDETKIELFGKNSTRRVWRRKNAELHPKNTIPTVKHGGGNIMLWGCFSAKGPGRLIRVKERMNGAMYREILSDNLLPSARALKMKRGWVFQHDNDPKHTARATKEWLRKKHFKVLEWPSQSSDLNPIENLWRELKVRVAQRQPQHITALEEICMEEWAKIPATLSPGSEEDDHEVPVCEKLGRVQFSVGYSFQDSTLTVKILKGQDLPAKDFSGTSDPFVKLYLLPDKKHKLETKVKRKNLNPHWNETFLFEGFPYDKVVQRTLYLQVLDYDRFSRNDPIGEVSIPLNKLDLANMQTFWKELQPCSDGSGSRGDLLVSLCYNPTANTITVSIIKARNLKAMDIGGTSDPYVKLWLMHKDKRVEKKKTVTMKRCLNPVFNESFPFDVPAHVLRETTIIITVMDKDRLSRNDVIGKIYLSWKSGPAEVKHWKDMMGRPRNPVSQWHALKT</sequence>
<evidence type="ECO:0000256" key="16">
    <source>
        <dbReference type="ARBA" id="ARBA00023139"/>
    </source>
</evidence>